<dbReference type="PROSITE" id="PS51257">
    <property type="entry name" value="PROKAR_LIPOPROTEIN"/>
    <property type="match status" value="1"/>
</dbReference>
<dbReference type="InterPro" id="IPR003838">
    <property type="entry name" value="ABC3_permease_C"/>
</dbReference>
<feature type="transmembrane region" description="Helical" evidence="6">
    <location>
        <begin position="21"/>
        <end position="41"/>
    </location>
</feature>
<dbReference type="RefSeq" id="WP_115868206.1">
    <property type="nucleotide sequence ID" value="NZ_QREG01000009.1"/>
</dbReference>
<dbReference type="AlphaFoldDB" id="A0A3D9L3C9"/>
<dbReference type="Pfam" id="PF12704">
    <property type="entry name" value="MacB_PCD"/>
    <property type="match status" value="2"/>
</dbReference>
<evidence type="ECO:0000256" key="6">
    <source>
        <dbReference type="SAM" id="Phobius"/>
    </source>
</evidence>
<reference evidence="9 10" key="1">
    <citation type="submission" date="2018-07" db="EMBL/GenBank/DDBJ databases">
        <title>Genomic Encyclopedia of Type Strains, Phase IV (KMG-IV): sequencing the most valuable type-strain genomes for metagenomic binning, comparative biology and taxonomic classification.</title>
        <authorList>
            <person name="Goeker M."/>
        </authorList>
    </citation>
    <scope>NUCLEOTIDE SEQUENCE [LARGE SCALE GENOMIC DNA]</scope>
    <source>
        <strain evidence="9 10">DSM 4134</strain>
    </source>
</reference>
<dbReference type="PANTHER" id="PTHR30572">
    <property type="entry name" value="MEMBRANE COMPONENT OF TRANSPORTER-RELATED"/>
    <property type="match status" value="1"/>
</dbReference>
<evidence type="ECO:0000259" key="7">
    <source>
        <dbReference type="Pfam" id="PF02687"/>
    </source>
</evidence>
<evidence type="ECO:0000256" key="3">
    <source>
        <dbReference type="ARBA" id="ARBA00022692"/>
    </source>
</evidence>
<feature type="transmembrane region" description="Helical" evidence="6">
    <location>
        <begin position="296"/>
        <end position="318"/>
    </location>
</feature>
<feature type="transmembrane region" description="Helical" evidence="6">
    <location>
        <begin position="722"/>
        <end position="748"/>
    </location>
</feature>
<feature type="transmembrane region" description="Helical" evidence="6">
    <location>
        <begin position="343"/>
        <end position="365"/>
    </location>
</feature>
<feature type="domain" description="ABC3 transporter permease C-terminal" evidence="7">
    <location>
        <begin position="689"/>
        <end position="789"/>
    </location>
</feature>
<keyword evidence="5 6" id="KW-0472">Membrane</keyword>
<keyword evidence="3 6" id="KW-0812">Transmembrane</keyword>
<evidence type="ECO:0000256" key="5">
    <source>
        <dbReference type="ARBA" id="ARBA00023136"/>
    </source>
</evidence>
<dbReference type="EMBL" id="QREG01000009">
    <property type="protein sequence ID" value="RED98902.1"/>
    <property type="molecule type" value="Genomic_DNA"/>
</dbReference>
<proteinExistence type="predicted"/>
<dbReference type="InterPro" id="IPR050250">
    <property type="entry name" value="Macrolide_Exporter_MacB"/>
</dbReference>
<evidence type="ECO:0000256" key="1">
    <source>
        <dbReference type="ARBA" id="ARBA00004651"/>
    </source>
</evidence>
<evidence type="ECO:0000256" key="4">
    <source>
        <dbReference type="ARBA" id="ARBA00022989"/>
    </source>
</evidence>
<dbReference type="PANTHER" id="PTHR30572:SF18">
    <property type="entry name" value="ABC-TYPE MACROLIDE FAMILY EXPORT SYSTEM PERMEASE COMPONENT 2"/>
    <property type="match status" value="1"/>
</dbReference>
<protein>
    <submittedName>
        <fullName evidence="9">ABC-type antimicrobial peptide transport system permease subunit</fullName>
    </submittedName>
</protein>
<evidence type="ECO:0000313" key="10">
    <source>
        <dbReference type="Proteomes" id="UP000256779"/>
    </source>
</evidence>
<feature type="transmembrane region" description="Helical" evidence="6">
    <location>
        <begin position="689"/>
        <end position="710"/>
    </location>
</feature>
<evidence type="ECO:0000313" key="9">
    <source>
        <dbReference type="EMBL" id="RED98902.1"/>
    </source>
</evidence>
<evidence type="ECO:0000259" key="8">
    <source>
        <dbReference type="Pfam" id="PF12704"/>
    </source>
</evidence>
<dbReference type="Proteomes" id="UP000256779">
    <property type="component" value="Unassembled WGS sequence"/>
</dbReference>
<comment type="subcellular location">
    <subcellularLocation>
        <location evidence="1">Cell membrane</location>
        <topology evidence="1">Multi-pass membrane protein</topology>
    </subcellularLocation>
</comment>
<dbReference type="Pfam" id="PF02687">
    <property type="entry name" value="FtsX"/>
    <property type="match status" value="2"/>
</dbReference>
<feature type="transmembrane region" description="Helical" evidence="6">
    <location>
        <begin position="768"/>
        <end position="790"/>
    </location>
</feature>
<dbReference type="GO" id="GO:0005886">
    <property type="term" value="C:plasma membrane"/>
    <property type="evidence" value="ECO:0007669"/>
    <property type="project" value="UniProtKB-SubCell"/>
</dbReference>
<comment type="caution">
    <text evidence="9">The sequence shown here is derived from an EMBL/GenBank/DDBJ whole genome shotgun (WGS) entry which is preliminary data.</text>
</comment>
<evidence type="ECO:0000256" key="2">
    <source>
        <dbReference type="ARBA" id="ARBA00022475"/>
    </source>
</evidence>
<feature type="transmembrane region" description="Helical" evidence="6">
    <location>
        <begin position="392"/>
        <end position="415"/>
    </location>
</feature>
<keyword evidence="2" id="KW-1003">Cell membrane</keyword>
<feature type="transmembrane region" description="Helical" evidence="6">
    <location>
        <begin position="441"/>
        <end position="460"/>
    </location>
</feature>
<feature type="domain" description="ABC3 transporter permease C-terminal" evidence="7">
    <location>
        <begin position="302"/>
        <end position="418"/>
    </location>
</feature>
<dbReference type="OrthoDB" id="5933722at2"/>
<gene>
    <name evidence="9" type="ORF">C7460_10994</name>
</gene>
<accession>A0A3D9L3C9</accession>
<organism evidence="9 10">
    <name type="scientific">Marinoscillum furvescens DSM 4134</name>
    <dbReference type="NCBI Taxonomy" id="1122208"/>
    <lineage>
        <taxon>Bacteria</taxon>
        <taxon>Pseudomonadati</taxon>
        <taxon>Bacteroidota</taxon>
        <taxon>Cytophagia</taxon>
        <taxon>Cytophagales</taxon>
        <taxon>Reichenbachiellaceae</taxon>
        <taxon>Marinoscillum</taxon>
    </lineage>
</organism>
<keyword evidence="4 6" id="KW-1133">Transmembrane helix</keyword>
<name>A0A3D9L3C9_MARFU</name>
<dbReference type="GO" id="GO:0022857">
    <property type="term" value="F:transmembrane transporter activity"/>
    <property type="evidence" value="ECO:0007669"/>
    <property type="project" value="TreeGrafter"/>
</dbReference>
<feature type="domain" description="MacB-like periplasmic core" evidence="8">
    <location>
        <begin position="491"/>
        <end position="652"/>
    </location>
</feature>
<dbReference type="InterPro" id="IPR025857">
    <property type="entry name" value="MacB_PCD"/>
</dbReference>
<feature type="domain" description="MacB-like periplasmic core" evidence="8">
    <location>
        <begin position="20"/>
        <end position="253"/>
    </location>
</feature>
<keyword evidence="10" id="KW-1185">Reference proteome</keyword>
<sequence>MLKNYLITALRNLKRNKVYTLLNVFGLALGIGCALVIFKVITFERSFDTHQTHYDHIYRIVTKNIHADRVDKGMGVPHPLGPALQEDFPDLKQVTRTVYFGDGQLNTYGPNGELHKFMIDEGISFADANFFDVFTVEWIAGDPATALAAPKSVVIAQREAQKLFGIPEGHEYSVLGKLINFNNVRDFKVTGVIKNPPQNTSLPFTYIFDYAGQEGEVNPYYRGGTSWNMTSSSTNAWVLVHDGFDPAAFNEKLLPFVDKYHEEGRSKERNYLAQPLSEVHFDKEYGAYKKAISPEFLYALAVIGLFLIITACINFINLATAQAANRAKEIGIRKAIGGMSHQLVVQFLSEIALITFCSLLLALAISELLFKSLQQIIGHELSLNLLQSPETILFLGLLFLVVSLFSGFYPSVLLARMNAVAALKKKITGYTHSGGLPLRKALVIAQFVISQFLIIGTLVVSSQTDYFMSKDLGFETDAILTSYLPDRDENKMERFRRALLQSPAISKAAFGLSQPTGVSDSHSNFNYDPLEIEQDYNGNFKAVDEHYLDLFDIEVIAGRGVQKGDSNHVVINKKVADLMGFKDRYAEAIGETLSTGWGGDKKVVGVMENFHTYSLERDMDYVIMLHIPRIFYNVSFQAASLAKVQEARDHFEQTWNAVYPEYVLDYDFYNQTLAENYEEVQNITQLLKFFALISILIGCLGLYGLVAFMAMNKTKEIGVRKALGASILHILLMFSREVLVLMSIAFIITAPISFFTLNEWLDNFTFRIAVGPWFFVWAFLITLLIALVTISHKTISSALINPAHTLKDD</sequence>